<evidence type="ECO:0000313" key="1">
    <source>
        <dbReference type="EMBL" id="MDT3728928.1"/>
    </source>
</evidence>
<dbReference type="Pfam" id="PF07591">
    <property type="entry name" value="PT-HINT"/>
    <property type="match status" value="1"/>
</dbReference>
<evidence type="ECO:0000313" key="2">
    <source>
        <dbReference type="Proteomes" id="UP001181313"/>
    </source>
</evidence>
<dbReference type="RefSeq" id="WP_337675417.1">
    <property type="nucleotide sequence ID" value="NZ_JAVSGH010000098.1"/>
</dbReference>
<dbReference type="Gene3D" id="2.170.16.10">
    <property type="entry name" value="Hedgehog/Intein (Hint) domain"/>
    <property type="match status" value="1"/>
</dbReference>
<dbReference type="Proteomes" id="UP001181313">
    <property type="component" value="Unassembled WGS sequence"/>
</dbReference>
<comment type="caution">
    <text evidence="1">The sequence shown here is derived from an EMBL/GenBank/DDBJ whole genome shotgun (WGS) entry which is preliminary data.</text>
</comment>
<dbReference type="EMBL" id="JAVSGH010000098">
    <property type="protein sequence ID" value="MDT3728928.1"/>
    <property type="molecule type" value="Genomic_DNA"/>
</dbReference>
<feature type="non-terminal residue" evidence="1">
    <location>
        <position position="1"/>
    </location>
</feature>
<organism evidence="1 2">
    <name type="scientific">Streptomyces althioticus subsp. attaecolombicae</name>
    <dbReference type="NCBI Taxonomy" id="3075534"/>
    <lineage>
        <taxon>Bacteria</taxon>
        <taxon>Bacillati</taxon>
        <taxon>Actinomycetota</taxon>
        <taxon>Actinomycetes</taxon>
        <taxon>Kitasatosporales</taxon>
        <taxon>Streptomycetaceae</taxon>
        <taxon>Streptomyces</taxon>
        <taxon>Streptomyces althioticus group</taxon>
    </lineage>
</organism>
<dbReference type="InterPro" id="IPR036844">
    <property type="entry name" value="Hint_dom_sf"/>
</dbReference>
<gene>
    <name evidence="1" type="ORF">ROS62_30335</name>
</gene>
<proteinExistence type="predicted"/>
<dbReference type="SUPFAM" id="SSF51294">
    <property type="entry name" value="Hedgehog/intein (Hint) domain"/>
    <property type="match status" value="1"/>
</dbReference>
<reference evidence="1" key="1">
    <citation type="submission" date="2024-05" db="EMBL/GenBank/DDBJ databases">
        <title>30 novel species of actinomycetes from the DSMZ collection.</title>
        <authorList>
            <person name="Nouioui I."/>
        </authorList>
    </citation>
    <scope>NUCLEOTIDE SEQUENCE</scope>
    <source>
        <strain evidence="1">DSM 41972</strain>
    </source>
</reference>
<accession>A0ABU3I7H4</accession>
<keyword evidence="2" id="KW-1185">Reference proteome</keyword>
<name>A0ABU3I7H4_9ACTN</name>
<protein>
    <submittedName>
        <fullName evidence="1">Polymorphic toxin-type HINT domain-containing protein</fullName>
    </submittedName>
</protein>
<sequence>VVIDTDGDKGEKTAEVTATDGHPFWVPELGRWLDATDLQPGQWLRTSAGTHVQITALERWTTPGTTVHNLTVGDTHTYYVLAGATPVLVHNSNCGIGRELIGDERADHILDGHRYPGAPGKDAFPQGWSDDQILDAVADVVTSPNSQRTWYKGSAVHAERTLKTRKGEPAVQNVIGSVGGVRMLVRYEPLTGKVLTAFPH</sequence>